<evidence type="ECO:0000313" key="12">
    <source>
        <dbReference type="Proteomes" id="UP000319578"/>
    </source>
</evidence>
<evidence type="ECO:0000313" key="9">
    <source>
        <dbReference type="EMBL" id="GED72622.1"/>
    </source>
</evidence>
<dbReference type="InterPro" id="IPR039424">
    <property type="entry name" value="SBP_5"/>
</dbReference>
<dbReference type="PANTHER" id="PTHR30290:SF79">
    <property type="entry name" value="DIPEPTIDE-BINDING PROTEIN DPPE"/>
    <property type="match status" value="1"/>
</dbReference>
<dbReference type="InterPro" id="IPR030678">
    <property type="entry name" value="Peptide/Ni-bd"/>
</dbReference>
<dbReference type="Pfam" id="PF00496">
    <property type="entry name" value="SBP_bac_5"/>
    <property type="match status" value="1"/>
</dbReference>
<evidence type="ECO:0000256" key="3">
    <source>
        <dbReference type="ARBA" id="ARBA00022448"/>
    </source>
</evidence>
<keyword evidence="5" id="KW-0653">Protein transport</keyword>
<evidence type="ECO:0000313" key="10">
    <source>
        <dbReference type="EMBL" id="KNB70341.1"/>
    </source>
</evidence>
<dbReference type="EMBL" id="LGIQ01000009">
    <property type="protein sequence ID" value="KNB70341.1"/>
    <property type="molecule type" value="Genomic_DNA"/>
</dbReference>
<reference evidence="11" key="1">
    <citation type="submission" date="2015-07" db="EMBL/GenBank/DDBJ databases">
        <title>Genome sequencing project for genomic taxonomy and phylogenomics of Bacillus-like bacteria.</title>
        <authorList>
            <person name="Liu B."/>
            <person name="Wang J."/>
            <person name="Zhu Y."/>
            <person name="Liu G."/>
            <person name="Chen Q."/>
            <person name="Chen Z."/>
            <person name="Lan J."/>
            <person name="Che J."/>
            <person name="Ge C."/>
            <person name="Shi H."/>
            <person name="Pan Z."/>
            <person name="Liu X."/>
        </authorList>
    </citation>
    <scope>NUCLEOTIDE SEQUENCE [LARGE SCALE GENOMIC DNA]</scope>
    <source>
        <strain evidence="11">DSM 9887</strain>
    </source>
</reference>
<dbReference type="Proteomes" id="UP000319578">
    <property type="component" value="Unassembled WGS sequence"/>
</dbReference>
<dbReference type="Gene3D" id="3.10.105.10">
    <property type="entry name" value="Dipeptide-binding Protein, Domain 3"/>
    <property type="match status" value="1"/>
</dbReference>
<comment type="similarity">
    <text evidence="2">Belongs to the bacterial solute-binding protein 5 family.</text>
</comment>
<dbReference type="CDD" id="cd08504">
    <property type="entry name" value="PBP2_OppA"/>
    <property type="match status" value="1"/>
</dbReference>
<keyword evidence="4 7" id="KW-0732">Signal</keyword>
<dbReference type="Gene3D" id="3.90.76.10">
    <property type="entry name" value="Dipeptide-binding Protein, Domain 1"/>
    <property type="match status" value="1"/>
</dbReference>
<keyword evidence="12" id="KW-1185">Reference proteome</keyword>
<feature type="chain" id="PRO_5039429728" evidence="7">
    <location>
        <begin position="21"/>
        <end position="541"/>
    </location>
</feature>
<dbReference type="GO" id="GO:1904680">
    <property type="term" value="F:peptide transmembrane transporter activity"/>
    <property type="evidence" value="ECO:0007669"/>
    <property type="project" value="TreeGrafter"/>
</dbReference>
<evidence type="ECO:0000256" key="6">
    <source>
        <dbReference type="SAM" id="MobiDB-lite"/>
    </source>
</evidence>
<name>A0A0K9YNV1_9BACL</name>
<organism evidence="10 11">
    <name type="scientific">Brevibacillus reuszeri</name>
    <dbReference type="NCBI Taxonomy" id="54915"/>
    <lineage>
        <taxon>Bacteria</taxon>
        <taxon>Bacillati</taxon>
        <taxon>Bacillota</taxon>
        <taxon>Bacilli</taxon>
        <taxon>Bacillales</taxon>
        <taxon>Paenibacillaceae</taxon>
        <taxon>Brevibacillus</taxon>
    </lineage>
</organism>
<comment type="caution">
    <text evidence="10">The sequence shown here is derived from an EMBL/GenBank/DDBJ whole genome shotgun (WGS) entry which is preliminary data.</text>
</comment>
<dbReference type="Gene3D" id="3.40.190.10">
    <property type="entry name" value="Periplasmic binding protein-like II"/>
    <property type="match status" value="1"/>
</dbReference>
<gene>
    <name evidence="9" type="primary">oppA_21</name>
    <name evidence="10" type="ORF">ADS79_15400</name>
    <name evidence="9" type="ORF">BRE01_63240</name>
</gene>
<dbReference type="FunFam" id="3.90.76.10:FF:000001">
    <property type="entry name" value="Oligopeptide ABC transporter substrate-binding protein"/>
    <property type="match status" value="1"/>
</dbReference>
<dbReference type="SUPFAM" id="SSF53850">
    <property type="entry name" value="Periplasmic binding protein-like II"/>
    <property type="match status" value="1"/>
</dbReference>
<comment type="subcellular location">
    <subcellularLocation>
        <location evidence="1">Cell envelope</location>
    </subcellularLocation>
</comment>
<dbReference type="Proteomes" id="UP000036834">
    <property type="component" value="Unassembled WGS sequence"/>
</dbReference>
<feature type="region of interest" description="Disordered" evidence="6">
    <location>
        <begin position="23"/>
        <end position="42"/>
    </location>
</feature>
<dbReference type="PROSITE" id="PS51257">
    <property type="entry name" value="PROKAR_LIPOPROTEIN"/>
    <property type="match status" value="1"/>
</dbReference>
<feature type="compositionally biased region" description="Basic and acidic residues" evidence="6">
    <location>
        <begin position="25"/>
        <end position="41"/>
    </location>
</feature>
<dbReference type="PANTHER" id="PTHR30290">
    <property type="entry name" value="PERIPLASMIC BINDING COMPONENT OF ABC TRANSPORTER"/>
    <property type="match status" value="1"/>
</dbReference>
<dbReference type="InterPro" id="IPR000914">
    <property type="entry name" value="SBP_5_dom"/>
</dbReference>
<evidence type="ECO:0000313" key="11">
    <source>
        <dbReference type="Proteomes" id="UP000036834"/>
    </source>
</evidence>
<evidence type="ECO:0000256" key="1">
    <source>
        <dbReference type="ARBA" id="ARBA00004196"/>
    </source>
</evidence>
<dbReference type="EMBL" id="BJON01000032">
    <property type="protein sequence ID" value="GED72622.1"/>
    <property type="molecule type" value="Genomic_DNA"/>
</dbReference>
<evidence type="ECO:0000256" key="7">
    <source>
        <dbReference type="SAM" id="SignalP"/>
    </source>
</evidence>
<dbReference type="FunFam" id="3.10.105.10:FF:000001">
    <property type="entry name" value="Oligopeptide ABC transporter, oligopeptide-binding protein"/>
    <property type="match status" value="1"/>
</dbReference>
<feature type="domain" description="Solute-binding protein family 5" evidence="8">
    <location>
        <begin position="87"/>
        <end position="460"/>
    </location>
</feature>
<dbReference type="GO" id="GO:0015833">
    <property type="term" value="P:peptide transport"/>
    <property type="evidence" value="ECO:0007669"/>
    <property type="project" value="UniProtKB-KW"/>
</dbReference>
<sequence length="541" mass="60477">MRKSLFVLVCFILVLGTSLTGCGNQKEEATPTANNDKKNSTEPKVLNWNLHAEPPTADPGLAFDTTAMAIAKALFDGLTRTGEDGKPHESVAEKIDISPDLKTYTFTLRDTKWSNGDPLTAHDFEFAWKRVLDPKTAAQAAFLMYYIKNAEKANKGQASLDEIGVKAIDDRTLQVTLENPTPFFIELTAHTVYLPVHKKTVVSDQNWAAEAKTLIGNGPFKIEGWDHKNKMILAKNENYWDKSAVKLDKINFSMVEDENTELSMYENGDIDWAGSPMSFLPTDAMPALKESGKLTSQPFAATYWFAFNVEKVPFTNAKIRKAFAYAINRQTIVDNVLQGGQQPALGVLPPTMALKADGYFPDNDTETAKTLLAEGMKELGISTLPPITLLFNTAEIQKKVAEAAQDQWRKNLGVEVKLENQELKVYLQNMAQGNFQVGRLGWSGAFNDPINFLELFKEKNAPNNAPHWENSEYIELLNRSGIEPDPAKRKQLLAQAEQILMNEMPVAPVYYYTYSFVHNPKVKGVLIDGLGKVDWKWADKE</sequence>
<reference evidence="9 12" key="3">
    <citation type="submission" date="2019-06" db="EMBL/GenBank/DDBJ databases">
        <title>Whole genome shotgun sequence of Brevibacillus reuszeri NBRC 15719.</title>
        <authorList>
            <person name="Hosoyama A."/>
            <person name="Uohara A."/>
            <person name="Ohji S."/>
            <person name="Ichikawa N."/>
        </authorList>
    </citation>
    <scope>NUCLEOTIDE SEQUENCE [LARGE SCALE GENOMIC DNA]</scope>
    <source>
        <strain evidence="9 12">NBRC 15719</strain>
    </source>
</reference>
<dbReference type="PATRIC" id="fig|54915.3.peg.2080"/>
<protein>
    <submittedName>
        <fullName evidence="10">ABC transporter substrate-binding protein</fullName>
    </submittedName>
    <submittedName>
        <fullName evidence="9">Oligopeptide-binding protein OppA</fullName>
    </submittedName>
</protein>
<proteinExistence type="inferred from homology"/>
<evidence type="ECO:0000259" key="8">
    <source>
        <dbReference type="Pfam" id="PF00496"/>
    </source>
</evidence>
<dbReference type="GO" id="GO:0043190">
    <property type="term" value="C:ATP-binding cassette (ABC) transporter complex"/>
    <property type="evidence" value="ECO:0007669"/>
    <property type="project" value="InterPro"/>
</dbReference>
<evidence type="ECO:0000256" key="4">
    <source>
        <dbReference type="ARBA" id="ARBA00022729"/>
    </source>
</evidence>
<accession>A0A0K9YNV1</accession>
<keyword evidence="5" id="KW-0571">Peptide transport</keyword>
<dbReference type="RefSeq" id="WP_049739313.1">
    <property type="nucleotide sequence ID" value="NZ_BJON01000032.1"/>
</dbReference>
<dbReference type="PIRSF" id="PIRSF002741">
    <property type="entry name" value="MppA"/>
    <property type="match status" value="1"/>
</dbReference>
<dbReference type="STRING" id="54915.ADS79_15400"/>
<evidence type="ECO:0000256" key="5">
    <source>
        <dbReference type="ARBA" id="ARBA00022856"/>
    </source>
</evidence>
<evidence type="ECO:0000256" key="2">
    <source>
        <dbReference type="ARBA" id="ARBA00005695"/>
    </source>
</evidence>
<keyword evidence="3" id="KW-0813">Transport</keyword>
<dbReference type="GO" id="GO:0030288">
    <property type="term" value="C:outer membrane-bounded periplasmic space"/>
    <property type="evidence" value="ECO:0007669"/>
    <property type="project" value="UniProtKB-ARBA"/>
</dbReference>
<feature type="signal peptide" evidence="7">
    <location>
        <begin position="1"/>
        <end position="20"/>
    </location>
</feature>
<reference evidence="10" key="2">
    <citation type="submission" date="2015-07" db="EMBL/GenBank/DDBJ databases">
        <title>MeaNS - Measles Nucleotide Surveillance Program.</title>
        <authorList>
            <person name="Tran T."/>
            <person name="Druce J."/>
        </authorList>
    </citation>
    <scope>NUCLEOTIDE SEQUENCE</scope>
    <source>
        <strain evidence="10">DSM 9887</strain>
    </source>
</reference>
<dbReference type="AlphaFoldDB" id="A0A0K9YNV1"/>
<dbReference type="OrthoDB" id="9801912at2"/>